<evidence type="ECO:0000313" key="10">
    <source>
        <dbReference type="Proteomes" id="UP000182057"/>
    </source>
</evidence>
<protein>
    <submittedName>
        <fullName evidence="8">Lipid A biosynthesis (KDO)2-(Lauroyl)-lipid IVA acyltransferase</fullName>
    </submittedName>
    <submittedName>
        <fullName evidence="9">Lipid A biosynthesis lauroyl acyltransferase</fullName>
    </submittedName>
</protein>
<dbReference type="OrthoDB" id="9808633at2"/>
<evidence type="ECO:0000256" key="7">
    <source>
        <dbReference type="SAM" id="Phobius"/>
    </source>
</evidence>
<proteinExistence type="predicted"/>
<dbReference type="EMBL" id="FMMM01000040">
    <property type="protein sequence ID" value="SCQ20612.1"/>
    <property type="molecule type" value="Genomic_DNA"/>
</dbReference>
<dbReference type="Proteomes" id="UP000182057">
    <property type="component" value="Unassembled WGS sequence"/>
</dbReference>
<feature type="transmembrane region" description="Helical" evidence="7">
    <location>
        <begin position="24"/>
        <end position="48"/>
    </location>
</feature>
<dbReference type="EMBL" id="NSLJ01000003">
    <property type="protein sequence ID" value="PDP44844.1"/>
    <property type="molecule type" value="Genomic_DNA"/>
</dbReference>
<keyword evidence="5 7" id="KW-0472">Membrane</keyword>
<evidence type="ECO:0000313" key="9">
    <source>
        <dbReference type="EMBL" id="SCQ20612.1"/>
    </source>
</evidence>
<dbReference type="PANTHER" id="PTHR30606:SF9">
    <property type="entry name" value="LIPID A BIOSYNTHESIS LAUROYLTRANSFERASE"/>
    <property type="match status" value="1"/>
</dbReference>
<keyword evidence="6 9" id="KW-0012">Acyltransferase</keyword>
<keyword evidence="2" id="KW-1003">Cell membrane</keyword>
<accession>A0A1D3UKE3</accession>
<dbReference type="InterPro" id="IPR004960">
    <property type="entry name" value="LipA_acyltrans"/>
</dbReference>
<dbReference type="AlphaFoldDB" id="A0A1D3UKE3"/>
<keyword evidence="7" id="KW-0812">Transmembrane</keyword>
<dbReference type="GeneID" id="34758516"/>
<evidence type="ECO:0000313" key="8">
    <source>
        <dbReference type="EMBL" id="PDP44844.1"/>
    </source>
</evidence>
<keyword evidence="3" id="KW-0997">Cell inner membrane</keyword>
<evidence type="ECO:0000256" key="2">
    <source>
        <dbReference type="ARBA" id="ARBA00022475"/>
    </source>
</evidence>
<dbReference type="Proteomes" id="UP000219259">
    <property type="component" value="Unassembled WGS sequence"/>
</dbReference>
<dbReference type="Pfam" id="PF03279">
    <property type="entry name" value="Lip_A_acyltrans"/>
    <property type="match status" value="1"/>
</dbReference>
<dbReference type="PANTHER" id="PTHR30606">
    <property type="entry name" value="LIPID A BIOSYNTHESIS LAUROYL ACYLTRANSFERASE"/>
    <property type="match status" value="1"/>
</dbReference>
<dbReference type="GO" id="GO:0005886">
    <property type="term" value="C:plasma membrane"/>
    <property type="evidence" value="ECO:0007669"/>
    <property type="project" value="UniProtKB-SubCell"/>
</dbReference>
<gene>
    <name evidence="8" type="ORF">CLI86_01680</name>
    <name evidence="9" type="ORF">TFUB20_01097</name>
</gene>
<evidence type="ECO:0000313" key="11">
    <source>
        <dbReference type="Proteomes" id="UP000219259"/>
    </source>
</evidence>
<dbReference type="GO" id="GO:0016746">
    <property type="term" value="F:acyltransferase activity"/>
    <property type="evidence" value="ECO:0007669"/>
    <property type="project" value="UniProtKB-KW"/>
</dbReference>
<keyword evidence="7" id="KW-1133">Transmembrane helix</keyword>
<evidence type="ECO:0000256" key="3">
    <source>
        <dbReference type="ARBA" id="ARBA00022519"/>
    </source>
</evidence>
<organism evidence="9 10">
    <name type="scientific">Tannerella forsythia</name>
    <name type="common">Bacteroides forsythus</name>
    <dbReference type="NCBI Taxonomy" id="28112"/>
    <lineage>
        <taxon>Bacteria</taxon>
        <taxon>Pseudomonadati</taxon>
        <taxon>Bacteroidota</taxon>
        <taxon>Bacteroidia</taxon>
        <taxon>Bacteroidales</taxon>
        <taxon>Tannerellaceae</taxon>
        <taxon>Tannerella</taxon>
    </lineage>
</organism>
<dbReference type="OMA" id="NWFNFFD"/>
<name>A0A1D3UKE3_TANFO</name>
<reference evidence="8 11" key="2">
    <citation type="submission" date="2017-09" db="EMBL/GenBank/DDBJ databases">
        <title>Phase variable restriction modification systems are present in the genome sequences of periodontal pathogens Prevotella intermedia, Tannerella forsythia and Porphyromonas gingivalis.</title>
        <authorList>
            <person name="Haigh R.D."/>
            <person name="Crawford L."/>
            <person name="Ralph J."/>
            <person name="Wanford J."/>
            <person name="Vartoukian S.R."/>
            <person name="Hijazib K."/>
            <person name="Wade W."/>
            <person name="Oggioni M.R."/>
        </authorList>
    </citation>
    <scope>NUCLEOTIDE SEQUENCE [LARGE SCALE GENOMIC DNA]</scope>
    <source>
        <strain evidence="8 11">WW11663</strain>
    </source>
</reference>
<evidence type="ECO:0000256" key="6">
    <source>
        <dbReference type="ARBA" id="ARBA00023315"/>
    </source>
</evidence>
<evidence type="ECO:0000256" key="1">
    <source>
        <dbReference type="ARBA" id="ARBA00004533"/>
    </source>
</evidence>
<keyword evidence="4 9" id="KW-0808">Transferase</keyword>
<dbReference type="CDD" id="cd07984">
    <property type="entry name" value="LPLAT_LABLAT-like"/>
    <property type="match status" value="1"/>
</dbReference>
<comment type="subcellular location">
    <subcellularLocation>
        <location evidence="1">Cell inner membrane</location>
    </subcellularLocation>
</comment>
<sequence length="302" mass="35085">MRGKEREWEGVTGGTTLGQKAMKITFSVVNVRVGYVILAFVVPFYMLFRRKGYLSIYRYFRWQHGYSPLKSFFYTYRNHFVFGQAMLDRFAVYAGQKNFKIDSPDNDLFISMLENPHGCIVAGAHVGNPELCGYLLRQQKKRINCLIYGGEAQEVQKNRTKILERNNIRTIPVSEDMSHIFLINEALKDGEMVSMPCDRTFGSSKSVECDFLNGKADFPIGAFVLARQFDVPVLAMFALKTKTSQYRIRIVRISVPAERSKREQIESMTRTFAHELECIVKKYPEQWFNFYNFWKDEHVSCA</sequence>
<reference evidence="9 10" key="1">
    <citation type="submission" date="2016-09" db="EMBL/GenBank/DDBJ databases">
        <authorList>
            <person name="Capua I."/>
            <person name="De Benedictis P."/>
            <person name="Joannis T."/>
            <person name="Lombin L.H."/>
            <person name="Cattoli G."/>
        </authorList>
    </citation>
    <scope>NUCLEOTIDE SEQUENCE [LARGE SCALE GENOMIC DNA]</scope>
    <source>
        <strain evidence="9 10">UB20</strain>
    </source>
</reference>
<evidence type="ECO:0000256" key="5">
    <source>
        <dbReference type="ARBA" id="ARBA00023136"/>
    </source>
</evidence>
<evidence type="ECO:0000256" key="4">
    <source>
        <dbReference type="ARBA" id="ARBA00022679"/>
    </source>
</evidence>
<dbReference type="GO" id="GO:0009247">
    <property type="term" value="P:glycolipid biosynthetic process"/>
    <property type="evidence" value="ECO:0007669"/>
    <property type="project" value="UniProtKB-ARBA"/>
</dbReference>
<dbReference type="RefSeq" id="WP_014224679.1">
    <property type="nucleotide sequence ID" value="NZ_CAJPTF010000007.1"/>
</dbReference>